<proteinExistence type="predicted"/>
<evidence type="ECO:0000259" key="8">
    <source>
        <dbReference type="Pfam" id="PF00999"/>
    </source>
</evidence>
<reference evidence="9 10" key="1">
    <citation type="submission" date="2006-02" db="EMBL/GenBank/DDBJ databases">
        <authorList>
            <person name="Pinhassi J."/>
            <person name="Pedros-Alio C."/>
            <person name="Ferriera S."/>
            <person name="Johnson J."/>
            <person name="Kravitz S."/>
            <person name="Halpern A."/>
            <person name="Remington K."/>
            <person name="Beeson K."/>
            <person name="Tran B."/>
            <person name="Rogers Y.-H."/>
            <person name="Friedman R."/>
            <person name="Venter J.C."/>
        </authorList>
    </citation>
    <scope>NUCLEOTIDE SEQUENCE [LARGE SCALE GENOMIC DNA]</scope>
    <source>
        <strain evidence="9 10">MED297</strain>
    </source>
</reference>
<dbReference type="STRING" id="314283.MED297_05544"/>
<dbReference type="AlphaFoldDB" id="A4BD43"/>
<evidence type="ECO:0000256" key="2">
    <source>
        <dbReference type="ARBA" id="ARBA00022449"/>
    </source>
</evidence>
<comment type="caution">
    <text evidence="9">The sequence shown here is derived from an EMBL/GenBank/DDBJ whole genome shotgun (WGS) entry which is preliminary data.</text>
</comment>
<keyword evidence="10" id="KW-1185">Reference proteome</keyword>
<evidence type="ECO:0000256" key="3">
    <source>
        <dbReference type="ARBA" id="ARBA00022692"/>
    </source>
</evidence>
<evidence type="ECO:0000256" key="6">
    <source>
        <dbReference type="ARBA" id="ARBA00023136"/>
    </source>
</evidence>
<dbReference type="HOGENOM" id="CLU_031031_2_1_6"/>
<evidence type="ECO:0000313" key="9">
    <source>
        <dbReference type="EMBL" id="EAR09787.1"/>
    </source>
</evidence>
<dbReference type="EMBL" id="AAOE01000007">
    <property type="protein sequence ID" value="EAR09787.1"/>
    <property type="molecule type" value="Genomic_DNA"/>
</dbReference>
<keyword evidence="3 7" id="KW-0812">Transmembrane</keyword>
<feature type="transmembrane region" description="Helical" evidence="7">
    <location>
        <begin position="329"/>
        <end position="352"/>
    </location>
</feature>
<feature type="domain" description="Cation/H+ exchanger transmembrane" evidence="8">
    <location>
        <begin position="19"/>
        <end position="373"/>
    </location>
</feature>
<dbReference type="OrthoDB" id="9778229at2"/>
<dbReference type="RefSeq" id="WP_008048243.1">
    <property type="nucleotide sequence ID" value="NZ_CH724155.1"/>
</dbReference>
<dbReference type="PANTHER" id="PTHR43021:SF2">
    <property type="entry name" value="CATION_H+ EXCHANGER DOMAIN-CONTAINING PROTEIN"/>
    <property type="match status" value="1"/>
</dbReference>
<feature type="transmembrane region" description="Helical" evidence="7">
    <location>
        <begin position="6"/>
        <end position="26"/>
    </location>
</feature>
<gene>
    <name evidence="9" type="ORF">MED297_05544</name>
</gene>
<dbReference type="GO" id="GO:1902600">
    <property type="term" value="P:proton transmembrane transport"/>
    <property type="evidence" value="ECO:0007669"/>
    <property type="project" value="InterPro"/>
</dbReference>
<keyword evidence="2" id="KW-0050">Antiport</keyword>
<feature type="transmembrane region" description="Helical" evidence="7">
    <location>
        <begin position="118"/>
        <end position="138"/>
    </location>
</feature>
<protein>
    <recommendedName>
        <fullName evidence="8">Cation/H+ exchanger transmembrane domain-containing protein</fullName>
    </recommendedName>
</protein>
<dbReference type="PANTHER" id="PTHR43021">
    <property type="entry name" value="NA(+)/H(+) ANTIPORTER-RELATED"/>
    <property type="match status" value="1"/>
</dbReference>
<evidence type="ECO:0000256" key="4">
    <source>
        <dbReference type="ARBA" id="ARBA00022989"/>
    </source>
</evidence>
<feature type="transmembrane region" description="Helical" evidence="7">
    <location>
        <begin position="193"/>
        <end position="212"/>
    </location>
</feature>
<accession>A4BD43</accession>
<evidence type="ECO:0000256" key="5">
    <source>
        <dbReference type="ARBA" id="ARBA00023065"/>
    </source>
</evidence>
<dbReference type="Gene3D" id="1.20.1530.20">
    <property type="match status" value="1"/>
</dbReference>
<evidence type="ECO:0000256" key="1">
    <source>
        <dbReference type="ARBA" id="ARBA00004141"/>
    </source>
</evidence>
<feature type="transmembrane region" description="Helical" evidence="7">
    <location>
        <begin position="358"/>
        <end position="377"/>
    </location>
</feature>
<keyword evidence="2" id="KW-0813">Transport</keyword>
<evidence type="ECO:0000313" key="10">
    <source>
        <dbReference type="Proteomes" id="UP000005953"/>
    </source>
</evidence>
<dbReference type="GO" id="GO:0016020">
    <property type="term" value="C:membrane"/>
    <property type="evidence" value="ECO:0007669"/>
    <property type="project" value="UniProtKB-SubCell"/>
</dbReference>
<dbReference type="Pfam" id="PF00999">
    <property type="entry name" value="Na_H_Exchanger"/>
    <property type="match status" value="1"/>
</dbReference>
<feature type="transmembrane region" description="Helical" evidence="7">
    <location>
        <begin position="150"/>
        <end position="173"/>
    </location>
</feature>
<dbReference type="InterPro" id="IPR038770">
    <property type="entry name" value="Na+/solute_symporter_sf"/>
</dbReference>
<dbReference type="Proteomes" id="UP000005953">
    <property type="component" value="Unassembled WGS sequence"/>
</dbReference>
<feature type="transmembrane region" description="Helical" evidence="7">
    <location>
        <begin position="90"/>
        <end position="112"/>
    </location>
</feature>
<name>A4BD43_9GAMM</name>
<feature type="transmembrane region" description="Helical" evidence="7">
    <location>
        <begin position="273"/>
        <end position="303"/>
    </location>
</feature>
<comment type="subcellular location">
    <subcellularLocation>
        <location evidence="1">Membrane</location>
        <topology evidence="1">Multi-pass membrane protein</topology>
    </subcellularLocation>
</comment>
<sequence>MLNTAEFLLTIGSLLLLGLVTSALAHRTRLPRVTLLLLFGIVIGPQALDLIPPLFTDRFDLIADLTLLMVGFLLGGKLTRDSLKTSAWPVMVISICAALLTAVLVAAVLWWAGLSFAIALLLGCIASATAPAAILDVVAETNPDSRFSQLLLSIVAVDDLWALILFGMGMSLVSQMTGHGVDEPFLMAAFEEMIGAVILGVMLGVPSAYATGRIRPGQPMLTEALGVVCICGGLALWLGVSYLIAAMVLGAVIVNLAEHHDYPFHAIEGVESLFMLIFFVIAGASLDLSSLGSLSLIGLLYILMRTAGKFAGAWLGCRLSRTDALTRRWLGLALLPQAGVPIGLALVASAAFPEHRQTLLSVVIASTVLFDLIGPVLTRRSVLRATR</sequence>
<dbReference type="InterPro" id="IPR006153">
    <property type="entry name" value="Cation/H_exchanger_TM"/>
</dbReference>
<keyword evidence="6 7" id="KW-0472">Membrane</keyword>
<organism evidence="9 10">
    <name type="scientific">Reinekea blandensis MED297</name>
    <dbReference type="NCBI Taxonomy" id="314283"/>
    <lineage>
        <taxon>Bacteria</taxon>
        <taxon>Pseudomonadati</taxon>
        <taxon>Pseudomonadota</taxon>
        <taxon>Gammaproteobacteria</taxon>
        <taxon>Oceanospirillales</taxon>
        <taxon>Saccharospirillaceae</taxon>
        <taxon>Reinekea</taxon>
    </lineage>
</organism>
<keyword evidence="4 7" id="KW-1133">Transmembrane helix</keyword>
<feature type="transmembrane region" description="Helical" evidence="7">
    <location>
        <begin position="224"/>
        <end position="253"/>
    </location>
</feature>
<feature type="transmembrane region" description="Helical" evidence="7">
    <location>
        <begin position="61"/>
        <end position="78"/>
    </location>
</feature>
<dbReference type="GO" id="GO:0015297">
    <property type="term" value="F:antiporter activity"/>
    <property type="evidence" value="ECO:0007669"/>
    <property type="project" value="UniProtKB-KW"/>
</dbReference>
<keyword evidence="5" id="KW-0406">Ion transport</keyword>
<evidence type="ECO:0000256" key="7">
    <source>
        <dbReference type="SAM" id="Phobius"/>
    </source>
</evidence>
<feature type="transmembrane region" description="Helical" evidence="7">
    <location>
        <begin position="33"/>
        <end position="55"/>
    </location>
</feature>